<keyword evidence="5" id="KW-0539">Nucleus</keyword>
<feature type="region of interest" description="Disordered" evidence="6">
    <location>
        <begin position="121"/>
        <end position="142"/>
    </location>
</feature>
<keyword evidence="4" id="KW-0804">Transcription</keyword>
<dbReference type="VEuPathDB" id="FungiDB:PV07_01466"/>
<evidence type="ECO:0000256" key="2">
    <source>
        <dbReference type="ARBA" id="ARBA00022723"/>
    </source>
</evidence>
<dbReference type="InterPro" id="IPR050815">
    <property type="entry name" value="TF_fung"/>
</dbReference>
<reference evidence="8 9" key="1">
    <citation type="submission" date="2015-01" db="EMBL/GenBank/DDBJ databases">
        <title>The Genome Sequence of Cladophialophora immunda CBS83496.</title>
        <authorList>
            <consortium name="The Broad Institute Genomics Platform"/>
            <person name="Cuomo C."/>
            <person name="de Hoog S."/>
            <person name="Gorbushina A."/>
            <person name="Stielow B."/>
            <person name="Teixiera M."/>
            <person name="Abouelleil A."/>
            <person name="Chapman S.B."/>
            <person name="Priest M."/>
            <person name="Young S.K."/>
            <person name="Wortman J."/>
            <person name="Nusbaum C."/>
            <person name="Birren B."/>
        </authorList>
    </citation>
    <scope>NUCLEOTIDE SEQUENCE [LARGE SCALE GENOMIC DNA]</scope>
    <source>
        <strain evidence="8 9">CBS 83496</strain>
    </source>
</reference>
<dbReference type="RefSeq" id="XP_016254923.1">
    <property type="nucleotide sequence ID" value="XM_016387995.1"/>
</dbReference>
<dbReference type="GO" id="GO:0008270">
    <property type="term" value="F:zinc ion binding"/>
    <property type="evidence" value="ECO:0007669"/>
    <property type="project" value="InterPro"/>
</dbReference>
<dbReference type="GeneID" id="27340660"/>
<feature type="compositionally biased region" description="Basic and acidic residues" evidence="6">
    <location>
        <begin position="67"/>
        <end position="78"/>
    </location>
</feature>
<feature type="region of interest" description="Disordered" evidence="6">
    <location>
        <begin position="67"/>
        <end position="89"/>
    </location>
</feature>
<protein>
    <recommendedName>
        <fullName evidence="7">Xylanolytic transcriptional activator regulatory domain-containing protein</fullName>
    </recommendedName>
</protein>
<dbReference type="GO" id="GO:0006351">
    <property type="term" value="P:DNA-templated transcription"/>
    <property type="evidence" value="ECO:0007669"/>
    <property type="project" value="InterPro"/>
</dbReference>
<feature type="domain" description="Xylanolytic transcriptional activator regulatory" evidence="7">
    <location>
        <begin position="246"/>
        <end position="337"/>
    </location>
</feature>
<evidence type="ECO:0000256" key="4">
    <source>
        <dbReference type="ARBA" id="ARBA00023163"/>
    </source>
</evidence>
<name>A0A0D2BAW9_9EURO</name>
<proteinExistence type="predicted"/>
<keyword evidence="9" id="KW-1185">Reference proteome</keyword>
<dbReference type="CDD" id="cd12148">
    <property type="entry name" value="fungal_TF_MHR"/>
    <property type="match status" value="1"/>
</dbReference>
<comment type="subcellular location">
    <subcellularLocation>
        <location evidence="1">Nucleus</location>
    </subcellularLocation>
</comment>
<evidence type="ECO:0000256" key="3">
    <source>
        <dbReference type="ARBA" id="ARBA00023015"/>
    </source>
</evidence>
<dbReference type="Pfam" id="PF04082">
    <property type="entry name" value="Fungal_trans"/>
    <property type="match status" value="1"/>
</dbReference>
<sequence length="634" mass="71156">MVSTFGRPFCLLKWKKGIDCVYREKGQPGLRPGYGKGIETRVAFLEDCIDRMHRDLQAVLARGRTEFLGEPHPHRPDAPPHPSAPHPLDAQAIDSRAQQTPRTLQSHEVLSLTSTPVVDPLPATWPGLPPQPQPQPDNGLPPDSVVRELAELFFEVIYPSFKLFYKPTFMANLTRPDREILVCGIVVISFPFWNKSTPLAESREQYVKRARERILLHNVDNCTIISTQALALLALDACGQGPGPQTWSIMAMLVAAVKQLGLAKIAGDANFEPNHPMVRNEDPDECVDQPSIEVEEKRRLFWSAYVLDRFSSFFHGSPCGIDAKRITVQFPVPDKDWGQTSTAEWFHTTAPLRPSIDGTRDLWRCQIEVLALSDRTSQLLLQPVNFSLPARCQEWQSSFRLLDTALTTWFDTLPQPVRDAPPEFNPMWIMVHATYQAVVMRMHAIAAFPPTTSPYFRPYPSSCGRCRQAIRSLQSLASGLQPHETDQLGPIFAFIVWCAARALVILWTAGYENTYGSTPPDLLSLLALLRQMSHRWQCAQHYADTIQFVLDTKNNPDGRTGLNIFNDTRHTVYGLRQRLGNLIAAHNTTHQLGPLFEFLGMPTLEDGGFPGLQPIGADEIGFGALMPSMDNEWP</sequence>
<dbReference type="PANTHER" id="PTHR47338">
    <property type="entry name" value="ZN(II)2CYS6 TRANSCRIPTION FACTOR (EUROFUNG)-RELATED"/>
    <property type="match status" value="1"/>
</dbReference>
<dbReference type="Proteomes" id="UP000054466">
    <property type="component" value="Unassembled WGS sequence"/>
</dbReference>
<accession>A0A0D2BAW9</accession>
<evidence type="ECO:0000256" key="5">
    <source>
        <dbReference type="ARBA" id="ARBA00023242"/>
    </source>
</evidence>
<gene>
    <name evidence="8" type="ORF">PV07_01466</name>
</gene>
<evidence type="ECO:0000256" key="6">
    <source>
        <dbReference type="SAM" id="MobiDB-lite"/>
    </source>
</evidence>
<keyword evidence="2" id="KW-0479">Metal-binding</keyword>
<dbReference type="SMART" id="SM00906">
    <property type="entry name" value="Fungal_trans"/>
    <property type="match status" value="1"/>
</dbReference>
<dbReference type="OrthoDB" id="4456959at2759"/>
<dbReference type="InterPro" id="IPR007219">
    <property type="entry name" value="XnlR_reg_dom"/>
</dbReference>
<evidence type="ECO:0000256" key="1">
    <source>
        <dbReference type="ARBA" id="ARBA00004123"/>
    </source>
</evidence>
<evidence type="ECO:0000313" key="9">
    <source>
        <dbReference type="Proteomes" id="UP000054466"/>
    </source>
</evidence>
<dbReference type="EMBL" id="KN847040">
    <property type="protein sequence ID" value="KIW34707.1"/>
    <property type="molecule type" value="Genomic_DNA"/>
</dbReference>
<dbReference type="GO" id="GO:0000981">
    <property type="term" value="F:DNA-binding transcription factor activity, RNA polymerase II-specific"/>
    <property type="evidence" value="ECO:0007669"/>
    <property type="project" value="InterPro"/>
</dbReference>
<dbReference type="GO" id="GO:0005634">
    <property type="term" value="C:nucleus"/>
    <property type="evidence" value="ECO:0007669"/>
    <property type="project" value="UniProtKB-SubCell"/>
</dbReference>
<dbReference type="HOGENOM" id="CLU_011915_2_0_1"/>
<organism evidence="8 9">
    <name type="scientific">Cladophialophora immunda</name>
    <dbReference type="NCBI Taxonomy" id="569365"/>
    <lineage>
        <taxon>Eukaryota</taxon>
        <taxon>Fungi</taxon>
        <taxon>Dikarya</taxon>
        <taxon>Ascomycota</taxon>
        <taxon>Pezizomycotina</taxon>
        <taxon>Eurotiomycetes</taxon>
        <taxon>Chaetothyriomycetidae</taxon>
        <taxon>Chaetothyriales</taxon>
        <taxon>Herpotrichiellaceae</taxon>
        <taxon>Cladophialophora</taxon>
    </lineage>
</organism>
<dbReference type="PANTHER" id="PTHR47338:SF28">
    <property type="entry name" value="C6 TRANSCRIPTION FACTOR"/>
    <property type="match status" value="1"/>
</dbReference>
<keyword evidence="3" id="KW-0805">Transcription regulation</keyword>
<evidence type="ECO:0000313" key="8">
    <source>
        <dbReference type="EMBL" id="KIW34707.1"/>
    </source>
</evidence>
<evidence type="ECO:0000259" key="7">
    <source>
        <dbReference type="SMART" id="SM00906"/>
    </source>
</evidence>
<dbReference type="AlphaFoldDB" id="A0A0D2BAW9"/>
<dbReference type="GO" id="GO:0003677">
    <property type="term" value="F:DNA binding"/>
    <property type="evidence" value="ECO:0007669"/>
    <property type="project" value="InterPro"/>
</dbReference>